<dbReference type="PANTHER" id="PTHR33710">
    <property type="entry name" value="BNAC02G09200D PROTEIN"/>
    <property type="match status" value="1"/>
</dbReference>
<dbReference type="AlphaFoldDB" id="A0AAV6KBJ9"/>
<comment type="caution">
    <text evidence="1">The sequence shown here is derived from an EMBL/GenBank/DDBJ whole genome shotgun (WGS) entry which is preliminary data.</text>
</comment>
<reference evidence="1" key="1">
    <citation type="submission" date="2020-08" db="EMBL/GenBank/DDBJ databases">
        <title>Plant Genome Project.</title>
        <authorList>
            <person name="Zhang R.-G."/>
        </authorList>
    </citation>
    <scope>NUCLEOTIDE SEQUENCE</scope>
    <source>
        <strain evidence="1">WSP0</strain>
        <tissue evidence="1">Leaf</tissue>
    </source>
</reference>
<accession>A0AAV6KBJ9</accession>
<evidence type="ECO:0000313" key="2">
    <source>
        <dbReference type="Proteomes" id="UP000823749"/>
    </source>
</evidence>
<evidence type="ECO:0008006" key="3">
    <source>
        <dbReference type="Google" id="ProtNLM"/>
    </source>
</evidence>
<sequence length="279" mass="33253">MLDEEIGSFSVSCLFKNVEDRLTWAFTGVYEPVINYLREDLWAELSAVAFRWEVPWCVGGDFNVIQSALPRITSDHNPILLSSGGIRSGRTPFRFENMWLLSEGFTDRVGEWWNSYSVMGKPSFVLAKKLKLLKEDLRKWNSEVFGNLKDKKDKVVDEIRRWDLEEQYRPLSEVEKVRRSNAKEEFWKIAKFEEISWRQKSRNLWLREGERNTRFFHRMANCNRRKNFIGKIMIDGRTLCREEEISTGANYQSYSETKYYLWEEFVFYLARLNVSNLEI</sequence>
<dbReference type="EMBL" id="JACTNZ010000005">
    <property type="protein sequence ID" value="KAG5549689.1"/>
    <property type="molecule type" value="Genomic_DNA"/>
</dbReference>
<keyword evidence="2" id="KW-1185">Reference proteome</keyword>
<dbReference type="InterPro" id="IPR036691">
    <property type="entry name" value="Endo/exonu/phosph_ase_sf"/>
</dbReference>
<organism evidence="1 2">
    <name type="scientific">Rhododendron griersonianum</name>
    <dbReference type="NCBI Taxonomy" id="479676"/>
    <lineage>
        <taxon>Eukaryota</taxon>
        <taxon>Viridiplantae</taxon>
        <taxon>Streptophyta</taxon>
        <taxon>Embryophyta</taxon>
        <taxon>Tracheophyta</taxon>
        <taxon>Spermatophyta</taxon>
        <taxon>Magnoliopsida</taxon>
        <taxon>eudicotyledons</taxon>
        <taxon>Gunneridae</taxon>
        <taxon>Pentapetalae</taxon>
        <taxon>asterids</taxon>
        <taxon>Ericales</taxon>
        <taxon>Ericaceae</taxon>
        <taxon>Ericoideae</taxon>
        <taxon>Rhodoreae</taxon>
        <taxon>Rhododendron</taxon>
    </lineage>
</organism>
<name>A0AAV6KBJ9_9ERIC</name>
<dbReference type="SUPFAM" id="SSF56219">
    <property type="entry name" value="DNase I-like"/>
    <property type="match status" value="1"/>
</dbReference>
<protein>
    <recommendedName>
        <fullName evidence="3">Endonuclease/exonuclease/phosphatase domain-containing protein</fullName>
    </recommendedName>
</protein>
<dbReference type="PANTHER" id="PTHR33710:SF71">
    <property type="entry name" value="ENDONUCLEASE_EXONUCLEASE_PHOSPHATASE DOMAIN-CONTAINING PROTEIN"/>
    <property type="match status" value="1"/>
</dbReference>
<evidence type="ECO:0000313" key="1">
    <source>
        <dbReference type="EMBL" id="KAG5549689.1"/>
    </source>
</evidence>
<dbReference type="Proteomes" id="UP000823749">
    <property type="component" value="Chromosome 5"/>
</dbReference>
<gene>
    <name evidence="1" type="ORF">RHGRI_014853</name>
</gene>
<proteinExistence type="predicted"/>